<dbReference type="EMBL" id="JADQDK010000001">
    <property type="protein sequence ID" value="MBW0133133.1"/>
    <property type="molecule type" value="Genomic_DNA"/>
</dbReference>
<feature type="region of interest" description="Disordered" evidence="1">
    <location>
        <begin position="290"/>
        <end position="325"/>
    </location>
</feature>
<accession>A0ABS6ULJ3</accession>
<proteinExistence type="predicted"/>
<reference evidence="3 4" key="1">
    <citation type="submission" date="2020-11" db="EMBL/GenBank/DDBJ databases">
        <title>Pseudonocardia abyssalis sp. nov. and Pseudonocardia oceani sp. nov., description and phylogenomic analysis of two novel actinomycetes isolated from the deep Southern Ocean.</title>
        <authorList>
            <person name="Parra J."/>
        </authorList>
    </citation>
    <scope>NUCLEOTIDE SEQUENCE [LARGE SCALE GENOMIC DNA]</scope>
    <source>
        <strain evidence="3 4">KRD-168</strain>
    </source>
</reference>
<comment type="caution">
    <text evidence="3">The sequence shown here is derived from an EMBL/GenBank/DDBJ whole genome shotgun (WGS) entry which is preliminary data.</text>
</comment>
<evidence type="ECO:0000259" key="2">
    <source>
        <dbReference type="Pfam" id="PF09949"/>
    </source>
</evidence>
<dbReference type="Pfam" id="PF09949">
    <property type="entry name" value="APP1_cat"/>
    <property type="match status" value="1"/>
</dbReference>
<evidence type="ECO:0000256" key="1">
    <source>
        <dbReference type="SAM" id="MobiDB-lite"/>
    </source>
</evidence>
<evidence type="ECO:0000313" key="4">
    <source>
        <dbReference type="Proteomes" id="UP000694287"/>
    </source>
</evidence>
<name>A0ABS6ULJ3_9PSEU</name>
<feature type="compositionally biased region" description="Basic and acidic residues" evidence="1">
    <location>
        <begin position="290"/>
        <end position="308"/>
    </location>
</feature>
<gene>
    <name evidence="3" type="ORF">I4I81_02515</name>
</gene>
<evidence type="ECO:0000313" key="3">
    <source>
        <dbReference type="EMBL" id="MBW0133133.1"/>
    </source>
</evidence>
<dbReference type="PANTHER" id="PTHR28208:SF3">
    <property type="entry name" value="PHOSPHATIDATE PHOSPHATASE APP1"/>
    <property type="match status" value="1"/>
</dbReference>
<protein>
    <submittedName>
        <fullName evidence="3">DUF2183 domain-containing protein</fullName>
    </submittedName>
</protein>
<sequence>MLVRTAYRLETGLREAASRVALRIGWTAAVLPYPGYGTQGRARVLGRVLLAPTATDPAARRGVPGWQRLLTLERPGVDVVVELGGSRRTVRSDEGGIVDATLDVRMPEGRATATLTVGERYDTATVHVAPDDARLGVVCDIDDTAWVTNLHDPLRAVWRTLARSSGGRRAVPGMAGLLQALRGRYPDAPVVYLSNGPWNLAGPVARFLEHSGFPAGPLLMTDWGITPRAWFRDGQAHKRSSLERLVEDFPQVSWVLIGDDGEHDPDLYGEFAARHPDRVAAIALRQVVPRPRERAVADDPPPDSDHDGSTAARAPSGTLVVRAPDGTGLLRGLRDALGVEPDRAGDDDVGW</sequence>
<dbReference type="Proteomes" id="UP000694287">
    <property type="component" value="Unassembled WGS sequence"/>
</dbReference>
<dbReference type="InterPro" id="IPR052935">
    <property type="entry name" value="Mg2+_PAP"/>
</dbReference>
<dbReference type="PANTHER" id="PTHR28208">
    <property type="entry name" value="PHOSPHATIDATE PHOSPHATASE APP1"/>
    <property type="match status" value="1"/>
</dbReference>
<keyword evidence="4" id="KW-1185">Reference proteome</keyword>
<dbReference type="InterPro" id="IPR019236">
    <property type="entry name" value="APP1_cat"/>
</dbReference>
<organism evidence="3 4">
    <name type="scientific">Pseudonocardia abyssalis</name>
    <dbReference type="NCBI Taxonomy" id="2792008"/>
    <lineage>
        <taxon>Bacteria</taxon>
        <taxon>Bacillati</taxon>
        <taxon>Actinomycetota</taxon>
        <taxon>Actinomycetes</taxon>
        <taxon>Pseudonocardiales</taxon>
        <taxon>Pseudonocardiaceae</taxon>
        <taxon>Pseudonocardia</taxon>
    </lineage>
</organism>
<feature type="domain" description="Phosphatidate phosphatase APP1 catalytic" evidence="2">
    <location>
        <begin position="136"/>
        <end position="286"/>
    </location>
</feature>